<evidence type="ECO:0000313" key="2">
    <source>
        <dbReference type="Proteomes" id="UP001501433"/>
    </source>
</evidence>
<evidence type="ECO:0000313" key="1">
    <source>
        <dbReference type="EMBL" id="GAA4803661.1"/>
    </source>
</evidence>
<proteinExistence type="predicted"/>
<accession>A0ABP9C1L3</accession>
<sequence length="82" mass="9353">MIKFNFSLAIYVYKVLLARKNIKKLCAHSIFFQKTLLKIIISLKISIENKNSNDFIKISGELTPLLANENYSTVTDLAKFLG</sequence>
<protein>
    <submittedName>
        <fullName evidence="1">Uncharacterized protein</fullName>
    </submittedName>
</protein>
<name>A0ABP9C1L3_9FLAO</name>
<gene>
    <name evidence="1" type="ORF">GCM10023330_07300</name>
</gene>
<dbReference type="EMBL" id="BAABJW010000001">
    <property type="protein sequence ID" value="GAA4803661.1"/>
    <property type="molecule type" value="Genomic_DNA"/>
</dbReference>
<keyword evidence="2" id="KW-1185">Reference proteome</keyword>
<dbReference type="Proteomes" id="UP001501433">
    <property type="component" value="Unassembled WGS sequence"/>
</dbReference>
<reference evidence="2" key="1">
    <citation type="journal article" date="2019" name="Int. J. Syst. Evol. Microbiol.">
        <title>The Global Catalogue of Microorganisms (GCM) 10K type strain sequencing project: providing services to taxonomists for standard genome sequencing and annotation.</title>
        <authorList>
            <consortium name="The Broad Institute Genomics Platform"/>
            <consortium name="The Broad Institute Genome Sequencing Center for Infectious Disease"/>
            <person name="Wu L."/>
            <person name="Ma J."/>
        </authorList>
    </citation>
    <scope>NUCLEOTIDE SEQUENCE [LARGE SCALE GENOMIC DNA]</scope>
    <source>
        <strain evidence="2">JCM 18325</strain>
    </source>
</reference>
<organism evidence="1 2">
    <name type="scientific">Litoribaculum gwangyangense</name>
    <dbReference type="NCBI Taxonomy" id="1130722"/>
    <lineage>
        <taxon>Bacteria</taxon>
        <taxon>Pseudomonadati</taxon>
        <taxon>Bacteroidota</taxon>
        <taxon>Flavobacteriia</taxon>
        <taxon>Flavobacteriales</taxon>
        <taxon>Flavobacteriaceae</taxon>
        <taxon>Litoribaculum</taxon>
    </lineage>
</organism>
<comment type="caution">
    <text evidence="1">The sequence shown here is derived from an EMBL/GenBank/DDBJ whole genome shotgun (WGS) entry which is preliminary data.</text>
</comment>